<dbReference type="RefSeq" id="WP_395810455.1">
    <property type="nucleotide sequence ID" value="NZ_CP043494.1"/>
</dbReference>
<sequence>MAAADAVKNRRTTRVPPPTRDDARQPVKRDAKETKPRHGTRDGFVPTASKPPVQLNPEGTPKPTPEKEAWRKFDKHLAAGEPKGSDYPNRYEYAEARAAYHETTRRLETEAGAESLARLRKEVGATSEGQALLKDLEARHIPVHVVDEKSYPELPGSKTDAYAIPGNGPIYIRRSQTTADVFLREARNSANTQRLTLPTTADDGSKLATALKQKTDTNPKQPVEFKDRGVNVVAMRLPQPYLVDSGWSFKSSALNSDKQGTSETVINTSFFSKLLTPEGRVVENGEVVAGVPSPEKFHLAWTPTSSSNLSSNWKFGKGDPPDNVALGFGGAIPVIINKTPYGVGNTYKPGASANAPATGEPGADAPYLTQRNNRGFKELEARGPDVGKVIIGIDRDKDLLYVVAQEDGAKPGMRASEIRDSLLKLGVDDAVAFDGSDSATLTRDNKVVVEPGLRKDLTIPYGLGLRLS</sequence>
<evidence type="ECO:0000259" key="2">
    <source>
        <dbReference type="Pfam" id="PF09992"/>
    </source>
</evidence>
<feature type="domain" description="Phosphodiester glycosidase" evidence="2">
    <location>
        <begin position="264"/>
        <end position="464"/>
    </location>
</feature>
<evidence type="ECO:0000313" key="3">
    <source>
        <dbReference type="EMBL" id="WNG50857.1"/>
    </source>
</evidence>
<feature type="compositionally biased region" description="Basic and acidic residues" evidence="1">
    <location>
        <begin position="19"/>
        <end position="41"/>
    </location>
</feature>
<dbReference type="GO" id="GO:0016798">
    <property type="term" value="F:hydrolase activity, acting on glycosyl bonds"/>
    <property type="evidence" value="ECO:0007669"/>
    <property type="project" value="UniProtKB-KW"/>
</dbReference>
<feature type="compositionally biased region" description="Basic and acidic residues" evidence="1">
    <location>
        <begin position="64"/>
        <end position="78"/>
    </location>
</feature>
<evidence type="ECO:0000256" key="1">
    <source>
        <dbReference type="SAM" id="MobiDB-lite"/>
    </source>
</evidence>
<dbReference type="Pfam" id="PF09992">
    <property type="entry name" value="NAGPA"/>
    <property type="match status" value="1"/>
</dbReference>
<gene>
    <name evidence="3" type="ORF">F0U60_47090</name>
</gene>
<keyword evidence="4" id="KW-1185">Reference proteome</keyword>
<dbReference type="EMBL" id="CP043494">
    <property type="protein sequence ID" value="WNG50857.1"/>
    <property type="molecule type" value="Genomic_DNA"/>
</dbReference>
<reference evidence="3 4" key="1">
    <citation type="submission" date="2019-08" db="EMBL/GenBank/DDBJ databases">
        <title>Archangium and Cystobacter genomes.</title>
        <authorList>
            <person name="Chen I.-C.K."/>
            <person name="Wielgoss S."/>
        </authorList>
    </citation>
    <scope>NUCLEOTIDE SEQUENCE [LARGE SCALE GENOMIC DNA]</scope>
    <source>
        <strain evidence="3 4">Cbm 6</strain>
    </source>
</reference>
<evidence type="ECO:0000313" key="4">
    <source>
        <dbReference type="Proteomes" id="UP001611383"/>
    </source>
</evidence>
<name>A0ABY9X622_9BACT</name>
<accession>A0ABY9X622</accession>
<keyword evidence="3" id="KW-0378">Hydrolase</keyword>
<proteinExistence type="predicted"/>
<dbReference type="InterPro" id="IPR018711">
    <property type="entry name" value="NAGPA"/>
</dbReference>
<keyword evidence="3" id="KW-0326">Glycosidase</keyword>
<organism evidence="3 4">
    <name type="scientific">Archangium minus</name>
    <dbReference type="NCBI Taxonomy" id="83450"/>
    <lineage>
        <taxon>Bacteria</taxon>
        <taxon>Pseudomonadati</taxon>
        <taxon>Myxococcota</taxon>
        <taxon>Myxococcia</taxon>
        <taxon>Myxococcales</taxon>
        <taxon>Cystobacterineae</taxon>
        <taxon>Archangiaceae</taxon>
        <taxon>Archangium</taxon>
    </lineage>
</organism>
<feature type="region of interest" description="Disordered" evidence="1">
    <location>
        <begin position="1"/>
        <end position="88"/>
    </location>
</feature>
<protein>
    <submittedName>
        <fullName evidence="3">Phosphodiester glycosidase family protein</fullName>
    </submittedName>
</protein>
<dbReference type="Proteomes" id="UP001611383">
    <property type="component" value="Chromosome"/>
</dbReference>